<dbReference type="Pfam" id="PF13517">
    <property type="entry name" value="FG-GAP_3"/>
    <property type="match status" value="2"/>
</dbReference>
<dbReference type="SUPFAM" id="SSF52266">
    <property type="entry name" value="SGNH hydrolase"/>
    <property type="match status" value="1"/>
</dbReference>
<dbReference type="InterPro" id="IPR013517">
    <property type="entry name" value="FG-GAP"/>
</dbReference>
<dbReference type="AlphaFoldDB" id="A0AAV9HLU5"/>
<evidence type="ECO:0000313" key="6">
    <source>
        <dbReference type="Proteomes" id="UP001321749"/>
    </source>
</evidence>
<dbReference type="Proteomes" id="UP001321749">
    <property type="component" value="Unassembled WGS sequence"/>
</dbReference>
<evidence type="ECO:0000259" key="4">
    <source>
        <dbReference type="Pfam" id="PF13472"/>
    </source>
</evidence>
<proteinExistence type="predicted"/>
<dbReference type="PANTHER" id="PTHR30383">
    <property type="entry name" value="THIOESTERASE 1/PROTEASE 1/LYSOPHOSPHOLIPASE L1"/>
    <property type="match status" value="1"/>
</dbReference>
<evidence type="ECO:0000313" key="5">
    <source>
        <dbReference type="EMBL" id="KAK4461303.1"/>
    </source>
</evidence>
<evidence type="ECO:0000256" key="3">
    <source>
        <dbReference type="SAM" id="SignalP"/>
    </source>
</evidence>
<keyword evidence="6" id="KW-1185">Reference proteome</keyword>
<dbReference type="CDD" id="cd01833">
    <property type="entry name" value="XynB_like"/>
    <property type="match status" value="1"/>
</dbReference>
<sequence>MRLNASILGAAAAGVVLLQTQAVIADNSLLPLPPDTIHQPLDNTILNPEFVFSAVVQTKRAAKDFFLRIMPLGASITQGFGSTDGTGYRKLLRSRLRFAGWKVNMVGSKRDGGMADSDNEGHPGKVIAEVREAFDGSGSSLMPNLVLINAGTNDCIRKLDPPGAGERLRALVDDVFSSIPGVTVVVSTLSPHRDDPACAASVSQQYRDLVGSAAYRDARIGLADLHAAISAEQHLTADGIHPNDEGYRVFAAVWWEAISKLEDRIQPAPATDNTGLPIPPDDDAGNTRTCPKVKGVARGPVASQRGSGKDDGIYVHDRVERGVLESGRVEKFDGESAEEVPGRVYFANLVVLNGRFERDEELDDLVRVRFEGNGDKGRWSLRQNLGEGRFGELVEFDVGMNCGMGNQQNNDGLDDFFCIKPNSAIAVSLNRGDRTVDGGRVPIFESIGDVTPAHAGFEASDVRIADIDGDGRADYCLINPESNLACSRNGGQGDDFIWQGFKSVGGLRDVVFDKKPGINKACIFLGDINGDFRSDYLHIGDTGAIETFINSRGTIDTSPGIVPDWQDAGLTHPGLPVLGDVRDRIKLGRIFGSGRLDYVYLKESSRHFDVVAWENKGSGGRLRKSDGDFYCDMRGTGSDDYVWISEDGREAELYANIRSPPEWGHDVKIDLANVAGPRAGMHLGDWNGDGRCDVLVQDKGTGALRLFENQFVAGGNVVSFLDRGVVTGSLSVCAEGWGVSSVFDRGMRLADIDGDGRVDILCLEQDGRITGWLNRAGGLEDVGQVKFSEGWDRANIRLADVEASGRADLIHLDKYTGEARVFKNDGYKGVGRAGGGSSVAWSDKGVLFSGVDRGANIHFSNQGGLGRADLVRVLPDNQAFTYFNECSGGAGGDDGPIVDPGLPTISV</sequence>
<reference evidence="5" key="1">
    <citation type="journal article" date="2023" name="Mol. Phylogenet. Evol.">
        <title>Genome-scale phylogeny and comparative genomics of the fungal order Sordariales.</title>
        <authorList>
            <person name="Hensen N."/>
            <person name="Bonometti L."/>
            <person name="Westerberg I."/>
            <person name="Brannstrom I.O."/>
            <person name="Guillou S."/>
            <person name="Cros-Aarteil S."/>
            <person name="Calhoun S."/>
            <person name="Haridas S."/>
            <person name="Kuo A."/>
            <person name="Mondo S."/>
            <person name="Pangilinan J."/>
            <person name="Riley R."/>
            <person name="LaButti K."/>
            <person name="Andreopoulos B."/>
            <person name="Lipzen A."/>
            <person name="Chen C."/>
            <person name="Yan M."/>
            <person name="Daum C."/>
            <person name="Ng V."/>
            <person name="Clum A."/>
            <person name="Steindorff A."/>
            <person name="Ohm R.A."/>
            <person name="Martin F."/>
            <person name="Silar P."/>
            <person name="Natvig D.O."/>
            <person name="Lalanne C."/>
            <person name="Gautier V."/>
            <person name="Ament-Velasquez S.L."/>
            <person name="Kruys A."/>
            <person name="Hutchinson M.I."/>
            <person name="Powell A.J."/>
            <person name="Barry K."/>
            <person name="Miller A.N."/>
            <person name="Grigoriev I.V."/>
            <person name="Debuchy R."/>
            <person name="Gladieux P."/>
            <person name="Hiltunen Thoren M."/>
            <person name="Johannesson H."/>
        </authorList>
    </citation>
    <scope>NUCLEOTIDE SEQUENCE</scope>
    <source>
        <strain evidence="5">PSN324</strain>
    </source>
</reference>
<feature type="domain" description="SGNH hydrolase-type esterase" evidence="4">
    <location>
        <begin position="72"/>
        <end position="249"/>
    </location>
</feature>
<feature type="chain" id="PRO_5043855145" description="SGNH hydrolase-type esterase domain-containing protein" evidence="3">
    <location>
        <begin position="26"/>
        <end position="907"/>
    </location>
</feature>
<dbReference type="Pfam" id="PF13472">
    <property type="entry name" value="Lipase_GDSL_2"/>
    <property type="match status" value="1"/>
</dbReference>
<comment type="caution">
    <text evidence="5">The sequence shown here is derived from an EMBL/GenBank/DDBJ whole genome shotgun (WGS) entry which is preliminary data.</text>
</comment>
<dbReference type="PANTHER" id="PTHR30383:SF31">
    <property type="entry name" value="SGNH HYDROLASE-TYPE ESTERASE DOMAIN-CONTAINING PROTEIN-RELATED"/>
    <property type="match status" value="1"/>
</dbReference>
<dbReference type="GO" id="GO:0004622">
    <property type="term" value="F:phosphatidylcholine lysophospholipase activity"/>
    <property type="evidence" value="ECO:0007669"/>
    <property type="project" value="TreeGrafter"/>
</dbReference>
<dbReference type="InterPro" id="IPR013830">
    <property type="entry name" value="SGNH_hydro"/>
</dbReference>
<dbReference type="EMBL" id="MU864993">
    <property type="protein sequence ID" value="KAK4461303.1"/>
    <property type="molecule type" value="Genomic_DNA"/>
</dbReference>
<dbReference type="InterPro" id="IPR028994">
    <property type="entry name" value="Integrin_alpha_N"/>
</dbReference>
<keyword evidence="1 3" id="KW-0732">Signal</keyword>
<dbReference type="InterPro" id="IPR036514">
    <property type="entry name" value="SGNH_hydro_sf"/>
</dbReference>
<protein>
    <recommendedName>
        <fullName evidence="4">SGNH hydrolase-type esterase domain-containing protein</fullName>
    </recommendedName>
</protein>
<name>A0AAV9HLU5_9PEZI</name>
<feature type="region of interest" description="Disordered" evidence="2">
    <location>
        <begin position="291"/>
        <end position="312"/>
    </location>
</feature>
<dbReference type="SUPFAM" id="SSF69318">
    <property type="entry name" value="Integrin alpha N-terminal domain"/>
    <property type="match status" value="2"/>
</dbReference>
<reference evidence="5" key="2">
    <citation type="submission" date="2023-06" db="EMBL/GenBank/DDBJ databases">
        <authorList>
            <consortium name="Lawrence Berkeley National Laboratory"/>
            <person name="Mondo S.J."/>
            <person name="Hensen N."/>
            <person name="Bonometti L."/>
            <person name="Westerberg I."/>
            <person name="Brannstrom I.O."/>
            <person name="Guillou S."/>
            <person name="Cros-Aarteil S."/>
            <person name="Calhoun S."/>
            <person name="Haridas S."/>
            <person name="Kuo A."/>
            <person name="Pangilinan J."/>
            <person name="Riley R."/>
            <person name="Labutti K."/>
            <person name="Andreopoulos B."/>
            <person name="Lipzen A."/>
            <person name="Chen C."/>
            <person name="Yanf M."/>
            <person name="Daum C."/>
            <person name="Ng V."/>
            <person name="Clum A."/>
            <person name="Steindorff A."/>
            <person name="Ohm R."/>
            <person name="Martin F."/>
            <person name="Silar P."/>
            <person name="Natvig D."/>
            <person name="Lalanne C."/>
            <person name="Gautier V."/>
            <person name="Ament-Velasquez S.L."/>
            <person name="Kruys A."/>
            <person name="Hutchinson M.I."/>
            <person name="Powell A.J."/>
            <person name="Barry K."/>
            <person name="Miller A.N."/>
            <person name="Grigoriev I.V."/>
            <person name="Debuchy R."/>
            <person name="Gladieux P."/>
            <person name="Thoren M.H."/>
            <person name="Johannesson H."/>
        </authorList>
    </citation>
    <scope>NUCLEOTIDE SEQUENCE</scope>
    <source>
        <strain evidence="5">PSN324</strain>
    </source>
</reference>
<dbReference type="InterPro" id="IPR051532">
    <property type="entry name" value="Ester_Hydrolysis_Enzymes"/>
</dbReference>
<evidence type="ECO:0000256" key="2">
    <source>
        <dbReference type="SAM" id="MobiDB-lite"/>
    </source>
</evidence>
<accession>A0AAV9HLU5</accession>
<dbReference type="Gene3D" id="3.40.50.1110">
    <property type="entry name" value="SGNH hydrolase"/>
    <property type="match status" value="1"/>
</dbReference>
<evidence type="ECO:0000256" key="1">
    <source>
        <dbReference type="ARBA" id="ARBA00022729"/>
    </source>
</evidence>
<feature type="signal peptide" evidence="3">
    <location>
        <begin position="1"/>
        <end position="25"/>
    </location>
</feature>
<gene>
    <name evidence="5" type="ORF">QBC42DRAFT_330084</name>
</gene>
<organism evidence="5 6">
    <name type="scientific">Cladorrhinum samala</name>
    <dbReference type="NCBI Taxonomy" id="585594"/>
    <lineage>
        <taxon>Eukaryota</taxon>
        <taxon>Fungi</taxon>
        <taxon>Dikarya</taxon>
        <taxon>Ascomycota</taxon>
        <taxon>Pezizomycotina</taxon>
        <taxon>Sordariomycetes</taxon>
        <taxon>Sordariomycetidae</taxon>
        <taxon>Sordariales</taxon>
        <taxon>Podosporaceae</taxon>
        <taxon>Cladorrhinum</taxon>
    </lineage>
</organism>